<evidence type="ECO:0000256" key="4">
    <source>
        <dbReference type="ARBA" id="ARBA00022763"/>
    </source>
</evidence>
<dbReference type="GO" id="GO:0005829">
    <property type="term" value="C:cytosol"/>
    <property type="evidence" value="ECO:0007669"/>
    <property type="project" value="TreeGrafter"/>
</dbReference>
<dbReference type="PROSITE" id="PS00486">
    <property type="entry name" value="DNA_MISMATCH_REPAIR_2"/>
    <property type="match status" value="1"/>
</dbReference>
<dbReference type="Pfam" id="PF00488">
    <property type="entry name" value="MutS_V"/>
    <property type="match status" value="1"/>
</dbReference>
<dbReference type="SMART" id="SM00533">
    <property type="entry name" value="MUTSd"/>
    <property type="match status" value="1"/>
</dbReference>
<feature type="coiled-coil region" evidence="11">
    <location>
        <begin position="476"/>
        <end position="510"/>
    </location>
</feature>
<dbReference type="NCBIfam" id="TIGR01070">
    <property type="entry name" value="mutS1"/>
    <property type="match status" value="1"/>
</dbReference>
<organism evidence="13 14">
    <name type="scientific">Pseudothermotoga hypogea DSM 11164 = NBRC 106472</name>
    <dbReference type="NCBI Taxonomy" id="1123384"/>
    <lineage>
        <taxon>Bacteria</taxon>
        <taxon>Thermotogati</taxon>
        <taxon>Thermotogota</taxon>
        <taxon>Thermotogae</taxon>
        <taxon>Thermotogales</taxon>
        <taxon>Thermotogaceae</taxon>
        <taxon>Pseudothermotoga</taxon>
    </lineage>
</organism>
<dbReference type="PANTHER" id="PTHR11361">
    <property type="entry name" value="DNA MISMATCH REPAIR PROTEIN MUTS FAMILY MEMBER"/>
    <property type="match status" value="1"/>
</dbReference>
<evidence type="ECO:0000256" key="3">
    <source>
        <dbReference type="ARBA" id="ARBA00022741"/>
    </source>
</evidence>
<dbReference type="FunFam" id="3.40.50.300:FF:000870">
    <property type="entry name" value="MutS protein homolog 4"/>
    <property type="match status" value="1"/>
</dbReference>
<dbReference type="Gene3D" id="3.40.50.300">
    <property type="entry name" value="P-loop containing nucleotide triphosphate hydrolases"/>
    <property type="match status" value="1"/>
</dbReference>
<keyword evidence="4 9" id="KW-0227">DNA damage</keyword>
<evidence type="ECO:0000256" key="10">
    <source>
        <dbReference type="RuleBase" id="RU003756"/>
    </source>
</evidence>
<evidence type="ECO:0000256" key="8">
    <source>
        <dbReference type="ARBA" id="ARBA00024647"/>
    </source>
</evidence>
<keyword evidence="7 9" id="KW-0234">DNA repair</keyword>
<sequence>MKLTPMMEQYMKIKSKHKDAILLFRLGDFYEAFFDDAKIVSEKLDIVLTQRQGAPMAGVPYHALNTYLKRLVQLGYKVAICDQVEDPATAKGLVRREVTRIVTPGTLLEEELLEGSLNNYLVAVCKQDDRYTVAGADVSTGETFWTSLNDLDELCDLLKSIGASQILYEPSLKGQLEDRFTNNIVLEPLQDWHLNRANIDQDIAQALNVAIVDHLELSEGRLAFAALVRYIRYTLMSEQIFLKPPRLLRSDDYVFLDASTIEQLGLLMKNGQTSLFDVLNFTRTSMGARLLKQWLLQPLRDRGKIEWRLNKVEALVKDQLLHNELTEYLAAVKDLQRILGRLEYNKATVKDLVHIRSTLSVCPAIKMAMQTNEAFDDMSNLDCIEDLHDELNRALQEEPSMNVGEGNVIKVGYDAELDELRNLVFNAEDFLKQIEQREKMRTGISNLRIGYNEVFGYYIEITKSNLSRVPKEYIRKQTLVNSERFITEELKQLEEKIITAKEKLEKREKELFNDLCSKVRKNSTRLAKLADVLSTLDVLCSLATAAVRHNYVRPSFSDGELVLKNSRHPIVETKVEGFVPNDLTLDEKNSFVVLTGPNMSGKSTFVRQIGLIAVMAQMGSFVPAEQAILPIFDRIFAKMGVRDDVVAGRSTFLTEMNEVAKIVYHATKDSLVLLDEVGRGTSTFDGISIAWAVSEYIHNKISCKCVFATHFTELTELANLYEGVLNKTVQVAEEGSTIVFLHKVVDGVADKVYGIEVAQIAGLPREIVDRAREVLETISEKSELENRLRVVSTERLKKIKRRKVHPDQSTLW</sequence>
<dbReference type="EMBL" id="CP007141">
    <property type="protein sequence ID" value="AJC73054.1"/>
    <property type="molecule type" value="Genomic_DNA"/>
</dbReference>
<dbReference type="Gene3D" id="1.10.1420.10">
    <property type="match status" value="2"/>
</dbReference>
<protein>
    <recommendedName>
        <fullName evidence="2 9">DNA mismatch repair protein MutS</fullName>
    </recommendedName>
</protein>
<dbReference type="GO" id="GO:0006298">
    <property type="term" value="P:mismatch repair"/>
    <property type="evidence" value="ECO:0007669"/>
    <property type="project" value="UniProtKB-UniRule"/>
</dbReference>
<gene>
    <name evidence="9" type="primary">mutS</name>
    <name evidence="13" type="ORF">AJ81_01270</name>
</gene>
<dbReference type="HAMAP" id="MF_00096">
    <property type="entry name" value="MutS"/>
    <property type="match status" value="1"/>
</dbReference>
<evidence type="ECO:0000256" key="2">
    <source>
        <dbReference type="ARBA" id="ARBA00021982"/>
    </source>
</evidence>
<dbReference type="InterPro" id="IPR017261">
    <property type="entry name" value="DNA_mismatch_repair_MutS/MSH"/>
</dbReference>
<keyword evidence="5 9" id="KW-0067">ATP-binding</keyword>
<dbReference type="InterPro" id="IPR027417">
    <property type="entry name" value="P-loop_NTPase"/>
</dbReference>
<evidence type="ECO:0000256" key="11">
    <source>
        <dbReference type="SAM" id="Coils"/>
    </source>
</evidence>
<dbReference type="SMART" id="SM00534">
    <property type="entry name" value="MUTSac"/>
    <property type="match status" value="1"/>
</dbReference>
<evidence type="ECO:0000256" key="5">
    <source>
        <dbReference type="ARBA" id="ARBA00022840"/>
    </source>
</evidence>
<dbReference type="GO" id="GO:0140664">
    <property type="term" value="F:ATP-dependent DNA damage sensor activity"/>
    <property type="evidence" value="ECO:0007669"/>
    <property type="project" value="InterPro"/>
</dbReference>
<dbReference type="Gene3D" id="3.40.1170.10">
    <property type="entry name" value="DNA repair protein MutS, domain I"/>
    <property type="match status" value="1"/>
</dbReference>
<dbReference type="SUPFAM" id="SSF48334">
    <property type="entry name" value="DNA repair protein MutS, domain III"/>
    <property type="match status" value="1"/>
</dbReference>
<keyword evidence="11" id="KW-0175">Coiled coil</keyword>
<dbReference type="InterPro" id="IPR036678">
    <property type="entry name" value="MutS_con_dom_sf"/>
</dbReference>
<dbReference type="SUPFAM" id="SSF53150">
    <property type="entry name" value="DNA repair protein MutS, domain II"/>
    <property type="match status" value="1"/>
</dbReference>
<dbReference type="Pfam" id="PF05190">
    <property type="entry name" value="MutS_IV"/>
    <property type="match status" value="1"/>
</dbReference>
<dbReference type="GO" id="GO:0003684">
    <property type="term" value="F:damaged DNA binding"/>
    <property type="evidence" value="ECO:0007669"/>
    <property type="project" value="UniProtKB-UniRule"/>
</dbReference>
<evidence type="ECO:0000256" key="6">
    <source>
        <dbReference type="ARBA" id="ARBA00023125"/>
    </source>
</evidence>
<feature type="binding site" evidence="9">
    <location>
        <begin position="596"/>
        <end position="603"/>
    </location>
    <ligand>
        <name>ATP</name>
        <dbReference type="ChEBI" id="CHEBI:30616"/>
    </ligand>
</feature>
<reference evidence="13 14" key="1">
    <citation type="submission" date="2014-01" db="EMBL/GenBank/DDBJ databases">
        <title>Genome sequencing of Thermotog hypogea.</title>
        <authorList>
            <person name="Zhang X."/>
            <person name="Alvare G."/>
            <person name="Fristensky B."/>
            <person name="Chen L."/>
            <person name="Suen T."/>
            <person name="Chen Q."/>
            <person name="Ma K."/>
        </authorList>
    </citation>
    <scope>NUCLEOTIDE SEQUENCE [LARGE SCALE GENOMIC DNA]</scope>
    <source>
        <strain evidence="13 14">DSM 11164</strain>
    </source>
</reference>
<feature type="domain" description="DNA mismatch repair proteins mutS family" evidence="12">
    <location>
        <begin position="670"/>
        <end position="686"/>
    </location>
</feature>
<proteinExistence type="inferred from homology"/>
<comment type="similarity">
    <text evidence="1 9 10">Belongs to the DNA mismatch repair MutS family.</text>
</comment>
<dbReference type="PANTHER" id="PTHR11361:SF34">
    <property type="entry name" value="DNA MISMATCH REPAIR PROTEIN MSH1, MITOCHONDRIAL"/>
    <property type="match status" value="1"/>
</dbReference>
<dbReference type="PATRIC" id="fig|1123384.7.peg.256"/>
<dbReference type="InterPro" id="IPR007861">
    <property type="entry name" value="DNA_mismatch_repair_MutS_clamp"/>
</dbReference>
<dbReference type="GO" id="GO:0030983">
    <property type="term" value="F:mismatched DNA binding"/>
    <property type="evidence" value="ECO:0007669"/>
    <property type="project" value="InterPro"/>
</dbReference>
<dbReference type="InterPro" id="IPR016151">
    <property type="entry name" value="DNA_mismatch_repair_MutS_N"/>
</dbReference>
<evidence type="ECO:0000256" key="1">
    <source>
        <dbReference type="ARBA" id="ARBA00006271"/>
    </source>
</evidence>
<keyword evidence="14" id="KW-1185">Reference proteome</keyword>
<dbReference type="KEGG" id="phy:AJ81_01270"/>
<dbReference type="SUPFAM" id="SSF55271">
    <property type="entry name" value="DNA repair protein MutS, domain I"/>
    <property type="match status" value="1"/>
</dbReference>
<keyword evidence="3 9" id="KW-0547">Nucleotide-binding</keyword>
<dbReference type="GO" id="GO:0005524">
    <property type="term" value="F:ATP binding"/>
    <property type="evidence" value="ECO:0007669"/>
    <property type="project" value="UniProtKB-UniRule"/>
</dbReference>
<accession>A0A0X1KPB6</accession>
<dbReference type="OrthoDB" id="9802448at2"/>
<evidence type="ECO:0000256" key="9">
    <source>
        <dbReference type="HAMAP-Rule" id="MF_00096"/>
    </source>
</evidence>
<keyword evidence="6 9" id="KW-0238">DNA-binding</keyword>
<evidence type="ECO:0000313" key="13">
    <source>
        <dbReference type="EMBL" id="AJC73054.1"/>
    </source>
</evidence>
<evidence type="ECO:0000256" key="7">
    <source>
        <dbReference type="ARBA" id="ARBA00023204"/>
    </source>
</evidence>
<dbReference type="NCBIfam" id="NF003810">
    <property type="entry name" value="PRK05399.1"/>
    <property type="match status" value="1"/>
</dbReference>
<evidence type="ECO:0000313" key="14">
    <source>
        <dbReference type="Proteomes" id="UP000077469"/>
    </source>
</evidence>
<comment type="function">
    <text evidence="8 9">This protein is involved in the repair of mismatches in DNA. It is possible that it carries out the mismatch recognition step. This protein has a weak ATPase activity.</text>
</comment>
<dbReference type="FunFam" id="3.40.1170.10:FF:000001">
    <property type="entry name" value="DNA mismatch repair protein MutS"/>
    <property type="match status" value="1"/>
</dbReference>
<dbReference type="PIRSF" id="PIRSF037677">
    <property type="entry name" value="DNA_mis_repair_Msh6"/>
    <property type="match status" value="1"/>
</dbReference>
<dbReference type="InterPro" id="IPR000432">
    <property type="entry name" value="DNA_mismatch_repair_MutS_C"/>
</dbReference>
<dbReference type="InterPro" id="IPR007860">
    <property type="entry name" value="DNA_mmatch_repair_MutS_con_dom"/>
</dbReference>
<dbReference type="Gene3D" id="3.30.420.110">
    <property type="entry name" value="MutS, connector domain"/>
    <property type="match status" value="1"/>
</dbReference>
<dbReference type="Pfam" id="PF05188">
    <property type="entry name" value="MutS_II"/>
    <property type="match status" value="1"/>
</dbReference>
<dbReference type="InterPro" id="IPR005748">
    <property type="entry name" value="DNA_mismatch_repair_MutS"/>
</dbReference>
<dbReference type="AlphaFoldDB" id="A0A0X1KPB6"/>
<dbReference type="InterPro" id="IPR045076">
    <property type="entry name" value="MutS"/>
</dbReference>
<dbReference type="Pfam" id="PF01624">
    <property type="entry name" value="MutS_I"/>
    <property type="match status" value="1"/>
</dbReference>
<dbReference type="InterPro" id="IPR007695">
    <property type="entry name" value="DNA_mismatch_repair_MutS-lik_N"/>
</dbReference>
<dbReference type="Pfam" id="PF05192">
    <property type="entry name" value="MutS_III"/>
    <property type="match status" value="1"/>
</dbReference>
<evidence type="ECO:0000259" key="12">
    <source>
        <dbReference type="PROSITE" id="PS00486"/>
    </source>
</evidence>
<dbReference type="InterPro" id="IPR007696">
    <property type="entry name" value="DNA_mismatch_repair_MutS_core"/>
</dbReference>
<dbReference type="Proteomes" id="UP000077469">
    <property type="component" value="Chromosome"/>
</dbReference>
<name>A0A0X1KPB6_9THEM</name>
<dbReference type="PaxDb" id="1123384-AJ81_01270"/>
<dbReference type="InterPro" id="IPR036187">
    <property type="entry name" value="DNA_mismatch_repair_MutS_sf"/>
</dbReference>
<dbReference type="STRING" id="1123384.AJ81_01270"/>
<dbReference type="SUPFAM" id="SSF52540">
    <property type="entry name" value="P-loop containing nucleoside triphosphate hydrolases"/>
    <property type="match status" value="1"/>
</dbReference>